<keyword evidence="2" id="KW-0175">Coiled coil</keyword>
<dbReference type="PANTHER" id="PTHR30060:SF0">
    <property type="entry name" value="COILED-COIL PROTEIN (DUF2040)-RELATED"/>
    <property type="match status" value="1"/>
</dbReference>
<feature type="compositionally biased region" description="Basic and acidic residues" evidence="3">
    <location>
        <begin position="524"/>
        <end position="548"/>
    </location>
</feature>
<evidence type="ECO:0000313" key="6">
    <source>
        <dbReference type="Proteomes" id="UP001161247"/>
    </source>
</evidence>
<proteinExistence type="inferred from homology"/>
<accession>A0AAV1BXS4</accession>
<reference evidence="5" key="1">
    <citation type="submission" date="2023-03" db="EMBL/GenBank/DDBJ databases">
        <authorList>
            <person name="Julca I."/>
        </authorList>
    </citation>
    <scope>NUCLEOTIDE SEQUENCE</scope>
</reference>
<dbReference type="PANTHER" id="PTHR30060">
    <property type="entry name" value="INNER MEMBRANE PROTEIN"/>
    <property type="match status" value="1"/>
</dbReference>
<feature type="domain" description="Nuclear speckle splicing regulatory protein 1 N-terminal" evidence="4">
    <location>
        <begin position="375"/>
        <end position="491"/>
    </location>
</feature>
<dbReference type="InterPro" id="IPR018612">
    <property type="entry name" value="NSRP1_N"/>
</dbReference>
<dbReference type="Pfam" id="PF09745">
    <property type="entry name" value="NSRP1_N"/>
    <property type="match status" value="1"/>
</dbReference>
<organism evidence="5 6">
    <name type="scientific">Oldenlandia corymbosa var. corymbosa</name>
    <dbReference type="NCBI Taxonomy" id="529605"/>
    <lineage>
        <taxon>Eukaryota</taxon>
        <taxon>Viridiplantae</taxon>
        <taxon>Streptophyta</taxon>
        <taxon>Embryophyta</taxon>
        <taxon>Tracheophyta</taxon>
        <taxon>Spermatophyta</taxon>
        <taxon>Magnoliopsida</taxon>
        <taxon>eudicotyledons</taxon>
        <taxon>Gunneridae</taxon>
        <taxon>Pentapetalae</taxon>
        <taxon>asterids</taxon>
        <taxon>lamiids</taxon>
        <taxon>Gentianales</taxon>
        <taxon>Rubiaceae</taxon>
        <taxon>Rubioideae</taxon>
        <taxon>Spermacoceae</taxon>
        <taxon>Hedyotis-Oldenlandia complex</taxon>
        <taxon>Oldenlandia</taxon>
    </lineage>
</organism>
<dbReference type="Proteomes" id="UP001161247">
    <property type="component" value="Chromosome 1"/>
</dbReference>
<feature type="compositionally biased region" description="Basic and acidic residues" evidence="3">
    <location>
        <begin position="555"/>
        <end position="565"/>
    </location>
</feature>
<feature type="region of interest" description="Disordered" evidence="3">
    <location>
        <begin position="44"/>
        <end position="122"/>
    </location>
</feature>
<evidence type="ECO:0000259" key="4">
    <source>
        <dbReference type="Pfam" id="PF09745"/>
    </source>
</evidence>
<evidence type="ECO:0000256" key="3">
    <source>
        <dbReference type="SAM" id="MobiDB-lite"/>
    </source>
</evidence>
<name>A0AAV1BXS4_OLDCO</name>
<evidence type="ECO:0000256" key="1">
    <source>
        <dbReference type="ARBA" id="ARBA00010126"/>
    </source>
</evidence>
<gene>
    <name evidence="5" type="ORF">OLC1_LOCUS740</name>
</gene>
<dbReference type="GO" id="GO:0000381">
    <property type="term" value="P:regulation of alternative mRNA splicing, via spliceosome"/>
    <property type="evidence" value="ECO:0007669"/>
    <property type="project" value="InterPro"/>
</dbReference>
<evidence type="ECO:0000313" key="5">
    <source>
        <dbReference type="EMBL" id="CAI9088085.1"/>
    </source>
</evidence>
<feature type="compositionally biased region" description="Low complexity" evidence="3">
    <location>
        <begin position="53"/>
        <end position="70"/>
    </location>
</feature>
<feature type="region of interest" description="Disordered" evidence="3">
    <location>
        <begin position="504"/>
        <end position="635"/>
    </location>
</feature>
<feature type="region of interest" description="Disordered" evidence="3">
    <location>
        <begin position="134"/>
        <end position="154"/>
    </location>
</feature>
<comment type="similarity">
    <text evidence="1">Belongs to the NSRP1 family.</text>
</comment>
<feature type="compositionally biased region" description="Polar residues" evidence="3">
    <location>
        <begin position="137"/>
        <end position="150"/>
    </location>
</feature>
<evidence type="ECO:0000256" key="2">
    <source>
        <dbReference type="ARBA" id="ARBA00023054"/>
    </source>
</evidence>
<keyword evidence="6" id="KW-1185">Reference proteome</keyword>
<dbReference type="EMBL" id="OX459118">
    <property type="protein sequence ID" value="CAI9088085.1"/>
    <property type="molecule type" value="Genomic_DNA"/>
</dbReference>
<dbReference type="AlphaFoldDB" id="A0AAV1BXS4"/>
<sequence length="635" mass="71149">MTAREVESRRLDAERAARDAKREARNTERDARLDKLFKLFSAQQVRNPEKAPVAETSPVTETVPPSSPAVYRPPFTPLGADNPRASFKSVLEKGNRRTPVNSLRTDKENNLPVGNSGRNISPPELMIAGGTQGSSGLGESSHNGHQSQGGTAPMWYQQPRLDLPEFRGDNPQSWLQKCRKYFLMHQILENEKLELIEIFLDGRAEIWYQGISKSELNLSVLSGVGHIDSGQSGNLPVNSDDIAAGNEIVMYSEKLGNKGNGNPLLSISVGSNFDSKVGYKLEKKNKPVDGQSINGSMKSYGNRGFGDKGIIKAMEEKKGMDKKYGLQLRVKPAQPKAKPPLPNPAAFRDDDDDEDNVERDIIRQAHKNKSLRDVEELQKKALEEDPSAFDYDGVYDQMKQKAARPIAHDKQERKPKYIAALMEKAKQREREHEIVYERKVAKDLAQDQHLHPNKDKFITSAYKKKLEEQKKWLAEERLRDLLEQKEDVTKKKDMTDFYFGLHKNVAFGGGDKKQSEEVAISSGPEKDPPSRNRDTGLDSSSKGDRDTDPTPLSKVAKEQNEDDNVHTSAIKQQHKADSKPISTIVSSSQEDNAEGKSSATEQPNNHHKRSQDALAEAKQRFLARKKAKNPQILDM</sequence>
<feature type="region of interest" description="Disordered" evidence="3">
    <location>
        <begin position="331"/>
        <end position="354"/>
    </location>
</feature>
<feature type="compositionally biased region" description="Polar residues" evidence="3">
    <location>
        <begin position="580"/>
        <end position="603"/>
    </location>
</feature>
<feature type="region of interest" description="Disordered" evidence="3">
    <location>
        <begin position="1"/>
        <end position="29"/>
    </location>
</feature>
<protein>
    <submittedName>
        <fullName evidence="5">OLC1v1022321C1</fullName>
    </submittedName>
</protein>